<dbReference type="GO" id="GO:0005186">
    <property type="term" value="F:pheromone activity"/>
    <property type="evidence" value="ECO:0007669"/>
    <property type="project" value="UniProtKB-KW"/>
</dbReference>
<evidence type="ECO:0000256" key="4">
    <source>
        <dbReference type="ARBA" id="ARBA00022525"/>
    </source>
</evidence>
<comment type="function">
    <text evidence="1">Acts as a pheromone, induces cells to develop competence for genetic transformation.</text>
</comment>
<evidence type="ECO:0000313" key="9">
    <source>
        <dbReference type="EMBL" id="RGT61778.1"/>
    </source>
</evidence>
<dbReference type="EMBL" id="QRWZ01000003">
    <property type="protein sequence ID" value="RGT61778.1"/>
    <property type="molecule type" value="Genomic_DNA"/>
</dbReference>
<dbReference type="EMBL" id="JAPAIK010000009">
    <property type="protein sequence ID" value="MCW1071912.1"/>
    <property type="molecule type" value="Genomic_DNA"/>
</dbReference>
<evidence type="ECO:0000256" key="6">
    <source>
        <dbReference type="ARBA" id="ARBA00023287"/>
    </source>
</evidence>
<keyword evidence="11" id="KW-1185">Reference proteome</keyword>
<accession>A0A413KGX7</accession>
<keyword evidence="6" id="KW-0178">Competence</keyword>
<keyword evidence="5" id="KW-0588">Pheromone</keyword>
<dbReference type="Proteomes" id="UP001526076">
    <property type="component" value="Unassembled WGS sequence"/>
</dbReference>
<evidence type="ECO:0000256" key="2">
    <source>
        <dbReference type="ARBA" id="ARBA00004613"/>
    </source>
</evidence>
<comment type="caution">
    <text evidence="9">The sequence shown here is derived from an EMBL/GenBank/DDBJ whole genome shotgun (WGS) entry which is preliminary data.</text>
</comment>
<evidence type="ECO:0000256" key="1">
    <source>
        <dbReference type="ARBA" id="ARBA00002667"/>
    </source>
</evidence>
<dbReference type="GO" id="GO:0030420">
    <property type="term" value="P:establishment of competence for transformation"/>
    <property type="evidence" value="ECO:0007669"/>
    <property type="project" value="UniProtKB-KW"/>
</dbReference>
<dbReference type="Pfam" id="PF03047">
    <property type="entry name" value="ComC"/>
    <property type="match status" value="1"/>
</dbReference>
<evidence type="ECO:0000313" key="7">
    <source>
        <dbReference type="EMBL" id="MCW1041230.1"/>
    </source>
</evidence>
<evidence type="ECO:0000313" key="11">
    <source>
        <dbReference type="Proteomes" id="UP001526076"/>
    </source>
</evidence>
<sequence length="49" mass="5634">MDKEQTLNHFHTLTDQELEQIVGSGWLEKLLSPYLNKYKLGQSSQTNLG</sequence>
<evidence type="ECO:0000313" key="8">
    <source>
        <dbReference type="EMBL" id="MCW1071912.1"/>
    </source>
</evidence>
<dbReference type="GO" id="GO:0005576">
    <property type="term" value="C:extracellular region"/>
    <property type="evidence" value="ECO:0007669"/>
    <property type="project" value="UniProtKB-SubCell"/>
</dbReference>
<dbReference type="Proteomes" id="UP000284046">
    <property type="component" value="Unassembled WGS sequence"/>
</dbReference>
<comment type="subcellular location">
    <subcellularLocation>
        <location evidence="2">Secreted</location>
    </subcellularLocation>
</comment>
<reference evidence="9 10" key="1">
    <citation type="submission" date="2018-08" db="EMBL/GenBank/DDBJ databases">
        <title>A genome reference for cultivated species of the human gut microbiota.</title>
        <authorList>
            <person name="Zou Y."/>
            <person name="Xue W."/>
            <person name="Luo G."/>
        </authorList>
    </citation>
    <scope>NUCLEOTIDE SEQUENCE [LARGE SCALE GENOMIC DNA]</scope>
    <source>
        <strain evidence="9 10">AF18-38</strain>
    </source>
</reference>
<evidence type="ECO:0000256" key="5">
    <source>
        <dbReference type="ARBA" id="ARBA00023044"/>
    </source>
</evidence>
<comment type="similarity">
    <text evidence="3">Belongs to the ComC family.</text>
</comment>
<organism evidence="9 10">
    <name type="scientific">Streptococcus anginosus</name>
    <dbReference type="NCBI Taxonomy" id="1328"/>
    <lineage>
        <taxon>Bacteria</taxon>
        <taxon>Bacillati</taxon>
        <taxon>Bacillota</taxon>
        <taxon>Bacilli</taxon>
        <taxon>Lactobacillales</taxon>
        <taxon>Streptococcaceae</taxon>
        <taxon>Streptococcus</taxon>
        <taxon>Streptococcus anginosus group</taxon>
    </lineage>
</organism>
<evidence type="ECO:0000313" key="10">
    <source>
        <dbReference type="Proteomes" id="UP000284046"/>
    </source>
</evidence>
<dbReference type="Proteomes" id="UP001208853">
    <property type="component" value="Unassembled WGS sequence"/>
</dbReference>
<evidence type="ECO:0000256" key="3">
    <source>
        <dbReference type="ARBA" id="ARBA00009039"/>
    </source>
</evidence>
<dbReference type="RefSeq" id="WP_022526763.1">
    <property type="nucleotide sequence ID" value="NZ_CP118029.1"/>
</dbReference>
<dbReference type="NCBIfam" id="TIGR01847">
    <property type="entry name" value="bacteriocin_sig"/>
    <property type="match status" value="1"/>
</dbReference>
<keyword evidence="4" id="KW-0964">Secreted</keyword>
<dbReference type="InterPro" id="IPR010133">
    <property type="entry name" value="Bacteriocin_signal_seq"/>
</dbReference>
<dbReference type="InterPro" id="IPR004288">
    <property type="entry name" value="Competence_ComC"/>
</dbReference>
<proteinExistence type="inferred from homology"/>
<dbReference type="EMBL" id="JAPAHU010000002">
    <property type="protein sequence ID" value="MCW1041230.1"/>
    <property type="molecule type" value="Genomic_DNA"/>
</dbReference>
<reference evidence="7 11" key="2">
    <citation type="submission" date="2022-10" db="EMBL/GenBank/DDBJ databases">
        <title>Comparative genomic study of S. anginosus.</title>
        <authorList>
            <person name="Prasad A."/>
            <person name="Ene A."/>
            <person name="Jablonska S."/>
            <person name="Du J."/>
            <person name="Wolfe A.J."/>
            <person name="Putonti C."/>
        </authorList>
    </citation>
    <scope>NUCLEOTIDE SEQUENCE</scope>
    <source>
        <strain evidence="8">UMB6888</strain>
        <strain evidence="7 11">UMB9231</strain>
    </source>
</reference>
<protein>
    <submittedName>
        <fullName evidence="7">ComC/BlpC family leader-containing pheromone/bacteriocin</fullName>
    </submittedName>
    <submittedName>
        <fullName evidence="9">ComC/BlpC family peptide pheromone/bacteriocin</fullName>
    </submittedName>
</protein>
<name>A0A413KGX7_STRAP</name>
<gene>
    <name evidence="9" type="ORF">DWX18_03910</name>
    <name evidence="7" type="ORF">OJ597_01810</name>
    <name evidence="8" type="ORF">OJ930_02340</name>
</gene>
<dbReference type="AlphaFoldDB" id="A0A413KGX7"/>